<dbReference type="KEGG" id="cgrn:4412665_00524"/>
<dbReference type="Pfam" id="PF06114">
    <property type="entry name" value="Peptidase_M78"/>
    <property type="match status" value="1"/>
</dbReference>
<organism evidence="3 4">
    <name type="scientific">Cutibacterium granulosum</name>
    <dbReference type="NCBI Taxonomy" id="33011"/>
    <lineage>
        <taxon>Bacteria</taxon>
        <taxon>Bacillati</taxon>
        <taxon>Actinomycetota</taxon>
        <taxon>Actinomycetes</taxon>
        <taxon>Propionibacteriales</taxon>
        <taxon>Propionibacteriaceae</taxon>
        <taxon>Cutibacterium</taxon>
    </lineage>
</organism>
<dbReference type="AlphaFoldDB" id="A0A239W9X1"/>
<evidence type="ECO:0000256" key="1">
    <source>
        <dbReference type="SAM" id="MobiDB-lite"/>
    </source>
</evidence>
<protein>
    <submittedName>
        <fullName evidence="3">Domain of uncharacterized function (DUF955)</fullName>
    </submittedName>
</protein>
<dbReference type="InterPro" id="IPR010359">
    <property type="entry name" value="IrrE_HExxH"/>
</dbReference>
<evidence type="ECO:0000259" key="2">
    <source>
        <dbReference type="Pfam" id="PF06114"/>
    </source>
</evidence>
<gene>
    <name evidence="3" type="ORF">SAMEA4412665_00524</name>
</gene>
<dbReference type="RefSeq" id="WP_021103762.1">
    <property type="nucleotide sequence ID" value="NZ_JAWFFS010000027.1"/>
</dbReference>
<dbReference type="Proteomes" id="UP000215332">
    <property type="component" value="Chromosome 1"/>
</dbReference>
<sequence length="273" mass="29829">MSNEEAGREAAQNFRAEFRLGHRPLPNLPRLIEQTMGIGVACVAVDAPGHGMTMRLGTRYLMAAGCTDHPMRLRSTLAHELGHVRLNSVECYVDHGTWTKRTPEEIQADAFARHLLVPLDAVEAETHGSEPTLKLLSSLVQHYKASPQIVAIQLREADIIDANSCTEWGELTSGQLASTFGWHAEYEALAVQSHTPRPPQTLMARTIEAFRWGVVTPAVVARLEGSDDPQAVAKRLADAGITPTNEDFTADRPEPTGRELTPEELALLGDGSE</sequence>
<dbReference type="InterPro" id="IPR052345">
    <property type="entry name" value="Rad_response_metalloprotease"/>
</dbReference>
<evidence type="ECO:0000313" key="3">
    <source>
        <dbReference type="EMBL" id="SNV30979.1"/>
    </source>
</evidence>
<feature type="region of interest" description="Disordered" evidence="1">
    <location>
        <begin position="237"/>
        <end position="273"/>
    </location>
</feature>
<evidence type="ECO:0000313" key="4">
    <source>
        <dbReference type="Proteomes" id="UP000215332"/>
    </source>
</evidence>
<feature type="domain" description="IrrE N-terminal-like" evidence="2">
    <location>
        <begin position="67"/>
        <end position="154"/>
    </location>
</feature>
<dbReference type="Gene3D" id="1.10.10.2910">
    <property type="match status" value="1"/>
</dbReference>
<dbReference type="PANTHER" id="PTHR43236">
    <property type="entry name" value="ANTITOXIN HIGA1"/>
    <property type="match status" value="1"/>
</dbReference>
<proteinExistence type="predicted"/>
<reference evidence="3 4" key="1">
    <citation type="submission" date="2017-06" db="EMBL/GenBank/DDBJ databases">
        <authorList>
            <consortium name="Pathogen Informatics"/>
        </authorList>
    </citation>
    <scope>NUCLEOTIDE SEQUENCE [LARGE SCALE GENOMIC DNA]</scope>
    <source>
        <strain evidence="3 4">NCTC11865</strain>
    </source>
</reference>
<name>A0A239W9X1_9ACTN</name>
<accession>A0A239W9X1</accession>
<dbReference type="PANTHER" id="PTHR43236:SF2">
    <property type="entry name" value="BLL0069 PROTEIN"/>
    <property type="match status" value="1"/>
</dbReference>
<dbReference type="EMBL" id="LT906441">
    <property type="protein sequence ID" value="SNV30979.1"/>
    <property type="molecule type" value="Genomic_DNA"/>
</dbReference>
<feature type="compositionally biased region" description="Basic and acidic residues" evidence="1">
    <location>
        <begin position="249"/>
        <end position="261"/>
    </location>
</feature>